<protein>
    <submittedName>
        <fullName evidence="1">Uncharacterized protein</fullName>
    </submittedName>
</protein>
<keyword evidence="2" id="KW-1185">Reference proteome</keyword>
<dbReference type="Proteomes" id="UP000813444">
    <property type="component" value="Unassembled WGS sequence"/>
</dbReference>
<comment type="caution">
    <text evidence="1">The sequence shown here is derived from an EMBL/GenBank/DDBJ whole genome shotgun (WGS) entry which is preliminary data.</text>
</comment>
<proteinExistence type="predicted"/>
<evidence type="ECO:0000313" key="1">
    <source>
        <dbReference type="EMBL" id="KAH7316802.1"/>
    </source>
</evidence>
<organism evidence="1 2">
    <name type="scientific">Stachybotrys elegans</name>
    <dbReference type="NCBI Taxonomy" id="80388"/>
    <lineage>
        <taxon>Eukaryota</taxon>
        <taxon>Fungi</taxon>
        <taxon>Dikarya</taxon>
        <taxon>Ascomycota</taxon>
        <taxon>Pezizomycotina</taxon>
        <taxon>Sordariomycetes</taxon>
        <taxon>Hypocreomycetidae</taxon>
        <taxon>Hypocreales</taxon>
        <taxon>Stachybotryaceae</taxon>
        <taxon>Stachybotrys</taxon>
    </lineage>
</organism>
<dbReference type="AlphaFoldDB" id="A0A8K0WQG4"/>
<dbReference type="EMBL" id="JAGPNK010000008">
    <property type="protein sequence ID" value="KAH7316802.1"/>
    <property type="molecule type" value="Genomic_DNA"/>
</dbReference>
<gene>
    <name evidence="1" type="ORF">B0I35DRAFT_263904</name>
</gene>
<name>A0A8K0WQG4_9HYPO</name>
<accession>A0A8K0WQG4</accession>
<reference evidence="1" key="1">
    <citation type="journal article" date="2021" name="Nat. Commun.">
        <title>Genetic determinants of endophytism in the Arabidopsis root mycobiome.</title>
        <authorList>
            <person name="Mesny F."/>
            <person name="Miyauchi S."/>
            <person name="Thiergart T."/>
            <person name="Pickel B."/>
            <person name="Atanasova L."/>
            <person name="Karlsson M."/>
            <person name="Huettel B."/>
            <person name="Barry K.W."/>
            <person name="Haridas S."/>
            <person name="Chen C."/>
            <person name="Bauer D."/>
            <person name="Andreopoulos W."/>
            <person name="Pangilinan J."/>
            <person name="LaButti K."/>
            <person name="Riley R."/>
            <person name="Lipzen A."/>
            <person name="Clum A."/>
            <person name="Drula E."/>
            <person name="Henrissat B."/>
            <person name="Kohler A."/>
            <person name="Grigoriev I.V."/>
            <person name="Martin F.M."/>
            <person name="Hacquard S."/>
        </authorList>
    </citation>
    <scope>NUCLEOTIDE SEQUENCE</scope>
    <source>
        <strain evidence="1">MPI-CAGE-CH-0235</strain>
    </source>
</reference>
<evidence type="ECO:0000313" key="2">
    <source>
        <dbReference type="Proteomes" id="UP000813444"/>
    </source>
</evidence>
<sequence length="113" mass="12380">MGRSATLHAALRGMDAGLPWLMSIPLPNQTSSMMTKYALLHERSPVGGAGHQREGVRIINERGAAMCTDAARLGRQCRDSPSRQRPTPFILIGHREIRFLEATDGRVAVTMAQ</sequence>